<name>A0A290S731_9GAMM</name>
<evidence type="ECO:0000313" key="2">
    <source>
        <dbReference type="EMBL" id="ATC87485.1"/>
    </source>
</evidence>
<proteinExistence type="predicted"/>
<dbReference type="AlphaFoldDB" id="A0A290S731"/>
<organism evidence="2 3">
    <name type="scientific">Pseudoalteromonas arctica A 37-1-2</name>
    <dbReference type="NCBI Taxonomy" id="1117313"/>
    <lineage>
        <taxon>Bacteria</taxon>
        <taxon>Pseudomonadati</taxon>
        <taxon>Pseudomonadota</taxon>
        <taxon>Gammaproteobacteria</taxon>
        <taxon>Alteromonadales</taxon>
        <taxon>Pseudoalteromonadaceae</taxon>
        <taxon>Pseudoalteromonas</taxon>
    </lineage>
</organism>
<dbReference type="KEGG" id="part:PARC_a3064"/>
<dbReference type="Proteomes" id="UP000016505">
    <property type="component" value="Chromosome I"/>
</dbReference>
<evidence type="ECO:0000256" key="1">
    <source>
        <dbReference type="SAM" id="MobiDB-lite"/>
    </source>
</evidence>
<sequence>MRYSDPLGLKVQICSQPAFGFMPIDHQWLRTDTREAGMGPVGGDGNAGNQSGDMPGDHVEVTAHTGRNSQKGASCEVVDDVDEDRVNERLQIGRGLGRWGPTNQCQSFVSSVIDSSRTESWRQQEARRIQERTRRIIESLNQLNL</sequence>
<reference evidence="2 3" key="1">
    <citation type="journal article" date="2012" name="J. Bacteriol.">
        <title>Genome sequences of type strains of seven species of the marine bacterium Pseudoalteromonas.</title>
        <authorList>
            <person name="Xie B.B."/>
            <person name="Shu Y.L."/>
            <person name="Qin Q.L."/>
            <person name="Rong J.C."/>
            <person name="Zhang X.Y."/>
            <person name="Chen X.L."/>
            <person name="Shi M."/>
            <person name="He H.L."/>
            <person name="Zhou B.C."/>
            <person name="Zhang Y.Z."/>
        </authorList>
    </citation>
    <scope>NUCLEOTIDE SEQUENCE [LARGE SCALE GENOMIC DNA]</scope>
    <source>
        <strain evidence="2 3">A 37-1-2</strain>
    </source>
</reference>
<accession>A0A290S731</accession>
<protein>
    <submittedName>
        <fullName evidence="2">Uncharacterized protein</fullName>
    </submittedName>
</protein>
<evidence type="ECO:0000313" key="3">
    <source>
        <dbReference type="Proteomes" id="UP000016505"/>
    </source>
</evidence>
<feature type="region of interest" description="Disordered" evidence="1">
    <location>
        <begin position="39"/>
        <end position="76"/>
    </location>
</feature>
<dbReference type="EMBL" id="CP011025">
    <property type="protein sequence ID" value="ATC87485.1"/>
    <property type="molecule type" value="Genomic_DNA"/>
</dbReference>
<gene>
    <name evidence="2" type="ORF">PARC_a3064</name>
</gene>